<dbReference type="EMBL" id="WKFB01001030">
    <property type="protein sequence ID" value="KAF6715723.1"/>
    <property type="molecule type" value="Genomic_DNA"/>
</dbReference>
<name>A0A834BLU3_ORYME</name>
<dbReference type="AlphaFoldDB" id="A0A834BLU3"/>
<dbReference type="Proteomes" id="UP000646548">
    <property type="component" value="Unassembled WGS sequence"/>
</dbReference>
<proteinExistence type="predicted"/>
<reference evidence="1" key="1">
    <citation type="journal article" name="BMC Genomics">
        <title>Long-read sequencing and de novo genome assembly of marine medaka (Oryzias melastigma).</title>
        <authorList>
            <person name="Liang P."/>
            <person name="Saqib H.S.A."/>
            <person name="Ni X."/>
            <person name="Shen Y."/>
        </authorList>
    </citation>
    <scope>NUCLEOTIDE SEQUENCE</scope>
    <source>
        <strain evidence="1">Bigg-433</strain>
    </source>
</reference>
<evidence type="ECO:0000313" key="1">
    <source>
        <dbReference type="EMBL" id="KAF6715723.1"/>
    </source>
</evidence>
<evidence type="ECO:0000313" key="2">
    <source>
        <dbReference type="Proteomes" id="UP000646548"/>
    </source>
</evidence>
<gene>
    <name evidence="1" type="ORF">FQA47_014202</name>
</gene>
<comment type="caution">
    <text evidence="1">The sequence shown here is derived from an EMBL/GenBank/DDBJ whole genome shotgun (WGS) entry which is preliminary data.</text>
</comment>
<organism evidence="1 2">
    <name type="scientific">Oryzias melastigma</name>
    <name type="common">Marine medaka</name>
    <dbReference type="NCBI Taxonomy" id="30732"/>
    <lineage>
        <taxon>Eukaryota</taxon>
        <taxon>Metazoa</taxon>
        <taxon>Chordata</taxon>
        <taxon>Craniata</taxon>
        <taxon>Vertebrata</taxon>
        <taxon>Euteleostomi</taxon>
        <taxon>Actinopterygii</taxon>
        <taxon>Neopterygii</taxon>
        <taxon>Teleostei</taxon>
        <taxon>Neoteleostei</taxon>
        <taxon>Acanthomorphata</taxon>
        <taxon>Ovalentaria</taxon>
        <taxon>Atherinomorphae</taxon>
        <taxon>Beloniformes</taxon>
        <taxon>Adrianichthyidae</taxon>
        <taxon>Oryziinae</taxon>
        <taxon>Oryzias</taxon>
    </lineage>
</organism>
<sequence length="99" mass="10988">MHWILFHIFSDCGGPLNVKCSAVPDTTEDWMAFTAEVSHLHKVGNGLFLQLTKTCTGAERPAHSEAFVQKLRSAPQRSACRGEVLHERQSAGWLKNLAL</sequence>
<protein>
    <submittedName>
        <fullName evidence="1">Uncharacterized protein</fullName>
    </submittedName>
</protein>
<accession>A0A834BLU3</accession>